<keyword evidence="1" id="KW-0812">Transmembrane</keyword>
<organism evidence="2 3">
    <name type="scientific">Agromyces archimandritae</name>
    <dbReference type="NCBI Taxonomy" id="2781962"/>
    <lineage>
        <taxon>Bacteria</taxon>
        <taxon>Bacillati</taxon>
        <taxon>Actinomycetota</taxon>
        <taxon>Actinomycetes</taxon>
        <taxon>Micrococcales</taxon>
        <taxon>Microbacteriaceae</taxon>
        <taxon>Agromyces</taxon>
    </lineage>
</organism>
<proteinExistence type="predicted"/>
<evidence type="ECO:0000313" key="3">
    <source>
        <dbReference type="Proteomes" id="UP000671914"/>
    </source>
</evidence>
<accession>A0A975IRR0</accession>
<protein>
    <submittedName>
        <fullName evidence="2">Uncharacterized protein</fullName>
    </submittedName>
</protein>
<sequence>MPDPWMSGMLFALWLTVAILAGGFARTRNRSAWTWFVLTLVLGPIAAYLLVVWPVVGQPAAPAPRRPAARQDSPAR</sequence>
<feature type="transmembrane region" description="Helical" evidence="1">
    <location>
        <begin position="35"/>
        <end position="56"/>
    </location>
</feature>
<dbReference type="Proteomes" id="UP000671914">
    <property type="component" value="Chromosome"/>
</dbReference>
<dbReference type="KEGG" id="aarc:G127AT_09490"/>
<dbReference type="EMBL" id="CP071696">
    <property type="protein sequence ID" value="QTX06366.1"/>
    <property type="molecule type" value="Genomic_DNA"/>
</dbReference>
<name>A0A975IRR0_9MICO</name>
<keyword evidence="1" id="KW-0472">Membrane</keyword>
<dbReference type="RefSeq" id="WP_210902235.1">
    <property type="nucleotide sequence ID" value="NZ_CP071696.1"/>
</dbReference>
<gene>
    <name evidence="2" type="ORF">G127AT_09490</name>
</gene>
<evidence type="ECO:0000256" key="1">
    <source>
        <dbReference type="SAM" id="Phobius"/>
    </source>
</evidence>
<keyword evidence="3" id="KW-1185">Reference proteome</keyword>
<keyword evidence="1" id="KW-1133">Transmembrane helix</keyword>
<dbReference type="AlphaFoldDB" id="A0A975IRR0"/>
<evidence type="ECO:0000313" key="2">
    <source>
        <dbReference type="EMBL" id="QTX06366.1"/>
    </source>
</evidence>
<reference evidence="2" key="1">
    <citation type="submission" date="2021-03" db="EMBL/GenBank/DDBJ databases">
        <title>Agromyces archimandritus sp. nov., isolated from the cockroach Archimandrita tessellata.</title>
        <authorList>
            <person name="Guzman J."/>
            <person name="Ortuzar M."/>
            <person name="Poehlein A."/>
            <person name="Daniel R."/>
            <person name="Trujillo M."/>
            <person name="Vilcinskas A."/>
        </authorList>
    </citation>
    <scope>NUCLEOTIDE SEQUENCE</scope>
    <source>
        <strain evidence="2">G127AT</strain>
    </source>
</reference>